<keyword evidence="4" id="KW-0812">Transmembrane</keyword>
<dbReference type="RefSeq" id="WP_390223823.1">
    <property type="nucleotide sequence ID" value="NZ_JBHTAA010000005.1"/>
</dbReference>
<organism evidence="6 7">
    <name type="scientific">Haloferax namakaokahaiae</name>
    <dbReference type="NCBI Taxonomy" id="1748331"/>
    <lineage>
        <taxon>Archaea</taxon>
        <taxon>Methanobacteriati</taxon>
        <taxon>Methanobacteriota</taxon>
        <taxon>Stenosarchaea group</taxon>
        <taxon>Halobacteria</taxon>
        <taxon>Halobacteriales</taxon>
        <taxon>Haloferacaceae</taxon>
        <taxon>Haloferax</taxon>
    </lineage>
</organism>
<reference evidence="6 7" key="1">
    <citation type="journal article" date="2019" name="Int. J. Syst. Evol. Microbiol.">
        <title>The Global Catalogue of Microorganisms (GCM) 10K type strain sequencing project: providing services to taxonomists for standard genome sequencing and annotation.</title>
        <authorList>
            <consortium name="The Broad Institute Genomics Platform"/>
            <consortium name="The Broad Institute Genome Sequencing Center for Infectious Disease"/>
            <person name="Wu L."/>
            <person name="Ma J."/>
        </authorList>
    </citation>
    <scope>NUCLEOTIDE SEQUENCE [LARGE SCALE GENOMIC DNA]</scope>
    <source>
        <strain evidence="6 7">DSM 29988</strain>
    </source>
</reference>
<dbReference type="PROSITE" id="PS51318">
    <property type="entry name" value="TAT"/>
    <property type="match status" value="1"/>
</dbReference>
<dbReference type="CDD" id="cd04220">
    <property type="entry name" value="Halocyanin"/>
    <property type="match status" value="1"/>
</dbReference>
<dbReference type="InterPro" id="IPR008972">
    <property type="entry name" value="Cupredoxin"/>
</dbReference>
<dbReference type="InterPro" id="IPR000923">
    <property type="entry name" value="BlueCu_1"/>
</dbReference>
<feature type="transmembrane region" description="Helical" evidence="4">
    <location>
        <begin position="181"/>
        <end position="201"/>
    </location>
</feature>
<feature type="binding site" evidence="3">
    <location>
        <position position="146"/>
    </location>
    <ligand>
        <name>Cu cation</name>
        <dbReference type="ChEBI" id="CHEBI:23378"/>
    </ligand>
</feature>
<sequence length="216" mass="21567">MKRREFLRMAGGTTAAATAAAGTAAAQEGEGGGGAVQPDFGGYLDGVDGGYQDNRGQSEVTVEVGAAGNGGDLAFAPAGMWIDPGTTVTWEWTGNGGGHNVVASEGASLDSGSPVAEAGTTYEYTFEEGDAGITKYHCAPHEALGMLGAVAVGEDVPTVSAGGGGGEKELEELGVPIQAHWVGAATILGIIVTMIYSFFILKYGESANTGNTGGGE</sequence>
<proteinExistence type="predicted"/>
<keyword evidence="2 3" id="KW-0186">Copper</keyword>
<evidence type="ECO:0000256" key="4">
    <source>
        <dbReference type="SAM" id="Phobius"/>
    </source>
</evidence>
<evidence type="ECO:0000259" key="5">
    <source>
        <dbReference type="Pfam" id="PF00127"/>
    </source>
</evidence>
<dbReference type="GO" id="GO:0046872">
    <property type="term" value="F:metal ion binding"/>
    <property type="evidence" value="ECO:0007669"/>
    <property type="project" value="UniProtKB-KW"/>
</dbReference>
<evidence type="ECO:0000256" key="2">
    <source>
        <dbReference type="ARBA" id="ARBA00023008"/>
    </source>
</evidence>
<feature type="domain" description="Blue (type 1) copper" evidence="5">
    <location>
        <begin position="64"/>
        <end position="152"/>
    </location>
</feature>
<feature type="binding site" evidence="3">
    <location>
        <position position="99"/>
    </location>
    <ligand>
        <name>Cu cation</name>
        <dbReference type="ChEBI" id="CHEBI:23378"/>
    </ligand>
</feature>
<dbReference type="InterPro" id="IPR006311">
    <property type="entry name" value="TAT_signal"/>
</dbReference>
<comment type="caution">
    <text evidence="6">The sequence shown here is derived from an EMBL/GenBank/DDBJ whole genome shotgun (WGS) entry which is preliminary data.</text>
</comment>
<accession>A0ABD5ZGA1</accession>
<gene>
    <name evidence="6" type="ORF">ACFQJC_12160</name>
</gene>
<protein>
    <submittedName>
        <fullName evidence="6">Halocyanin domain-containing protein</fullName>
    </submittedName>
</protein>
<evidence type="ECO:0000256" key="3">
    <source>
        <dbReference type="PIRSR" id="PIRSR602387-1"/>
    </source>
</evidence>
<dbReference type="Proteomes" id="UP001596481">
    <property type="component" value="Unassembled WGS sequence"/>
</dbReference>
<dbReference type="SUPFAM" id="SSF49503">
    <property type="entry name" value="Cupredoxins"/>
    <property type="match status" value="1"/>
</dbReference>
<comment type="cofactor">
    <cofactor evidence="3">
        <name>Cu(2+)</name>
        <dbReference type="ChEBI" id="CHEBI:29036"/>
    </cofactor>
    <text evidence="3">The crystal structure with reduced Cu(1+) has also been determined.</text>
</comment>
<dbReference type="InterPro" id="IPR017533">
    <property type="entry name" value="Halocyanin"/>
</dbReference>
<evidence type="ECO:0000256" key="1">
    <source>
        <dbReference type="ARBA" id="ARBA00022723"/>
    </source>
</evidence>
<keyword evidence="4" id="KW-1133">Transmembrane helix</keyword>
<dbReference type="AlphaFoldDB" id="A0ABD5ZGA1"/>
<dbReference type="InterPro" id="IPR002387">
    <property type="entry name" value="Plastocyanin"/>
</dbReference>
<feature type="binding site" evidence="3">
    <location>
        <position position="141"/>
    </location>
    <ligand>
        <name>Cu cation</name>
        <dbReference type="ChEBI" id="CHEBI:23378"/>
    </ligand>
</feature>
<evidence type="ECO:0000313" key="6">
    <source>
        <dbReference type="EMBL" id="MFC7204271.1"/>
    </source>
</evidence>
<keyword evidence="1 3" id="KW-0479">Metal-binding</keyword>
<keyword evidence="4" id="KW-0472">Membrane</keyword>
<dbReference type="EMBL" id="JBHTAA010000005">
    <property type="protein sequence ID" value="MFC7204271.1"/>
    <property type="molecule type" value="Genomic_DNA"/>
</dbReference>
<dbReference type="NCBIfam" id="TIGR03102">
    <property type="entry name" value="halo_cynanin"/>
    <property type="match status" value="1"/>
</dbReference>
<keyword evidence="7" id="KW-1185">Reference proteome</keyword>
<evidence type="ECO:0000313" key="7">
    <source>
        <dbReference type="Proteomes" id="UP001596481"/>
    </source>
</evidence>
<feature type="binding site" evidence="3">
    <location>
        <position position="138"/>
    </location>
    <ligand>
        <name>Cu cation</name>
        <dbReference type="ChEBI" id="CHEBI:23378"/>
    </ligand>
</feature>
<name>A0ABD5ZGA1_9EURY</name>
<dbReference type="Gene3D" id="2.60.40.420">
    <property type="entry name" value="Cupredoxins - blue copper proteins"/>
    <property type="match status" value="1"/>
</dbReference>
<dbReference type="Pfam" id="PF00127">
    <property type="entry name" value="Copper-bind"/>
    <property type="match status" value="1"/>
</dbReference>
<dbReference type="PRINTS" id="PR00157">
    <property type="entry name" value="PLASTOCYANIN"/>
</dbReference>